<reference evidence="2 3" key="1">
    <citation type="journal article" date="2007" name="Nature">
        <title>Evolution of genes and genomes on the Drosophila phylogeny.</title>
        <authorList>
            <consortium name="Drosophila 12 Genomes Consortium"/>
            <person name="Clark A.G."/>
            <person name="Eisen M.B."/>
            <person name="Smith D.R."/>
            <person name="Bergman C.M."/>
            <person name="Oliver B."/>
            <person name="Markow T.A."/>
            <person name="Kaufman T.C."/>
            <person name="Kellis M."/>
            <person name="Gelbart W."/>
            <person name="Iyer V.N."/>
            <person name="Pollard D.A."/>
            <person name="Sackton T.B."/>
            <person name="Larracuente A.M."/>
            <person name="Singh N.D."/>
            <person name="Abad J.P."/>
            <person name="Abt D.N."/>
            <person name="Adryan B."/>
            <person name="Aguade M."/>
            <person name="Akashi H."/>
            <person name="Anderson W.W."/>
            <person name="Aquadro C.F."/>
            <person name="Ardell D.H."/>
            <person name="Arguello R."/>
            <person name="Artieri C.G."/>
            <person name="Barbash D.A."/>
            <person name="Barker D."/>
            <person name="Barsanti P."/>
            <person name="Batterham P."/>
            <person name="Batzoglou S."/>
            <person name="Begun D."/>
            <person name="Bhutkar A."/>
            <person name="Blanco E."/>
            <person name="Bosak S.A."/>
            <person name="Bradley R.K."/>
            <person name="Brand A.D."/>
            <person name="Brent M.R."/>
            <person name="Brooks A.N."/>
            <person name="Brown R.H."/>
            <person name="Butlin R.K."/>
            <person name="Caggese C."/>
            <person name="Calvi B.R."/>
            <person name="Bernardo de Carvalho A."/>
            <person name="Caspi A."/>
            <person name="Castrezana S."/>
            <person name="Celniker S.E."/>
            <person name="Chang J.L."/>
            <person name="Chapple C."/>
            <person name="Chatterji S."/>
            <person name="Chinwalla A."/>
            <person name="Civetta A."/>
            <person name="Clifton S.W."/>
            <person name="Comeron J.M."/>
            <person name="Costello J.C."/>
            <person name="Coyne J.A."/>
            <person name="Daub J."/>
            <person name="David R.G."/>
            <person name="Delcher A.L."/>
            <person name="Delehaunty K."/>
            <person name="Do C.B."/>
            <person name="Ebling H."/>
            <person name="Edwards K."/>
            <person name="Eickbush T."/>
            <person name="Evans J.D."/>
            <person name="Filipski A."/>
            <person name="Findeiss S."/>
            <person name="Freyhult E."/>
            <person name="Fulton L."/>
            <person name="Fulton R."/>
            <person name="Garcia A.C."/>
            <person name="Gardiner A."/>
            <person name="Garfield D.A."/>
            <person name="Garvin B.E."/>
            <person name="Gibson G."/>
            <person name="Gilbert D."/>
            <person name="Gnerre S."/>
            <person name="Godfrey J."/>
            <person name="Good R."/>
            <person name="Gotea V."/>
            <person name="Gravely B."/>
            <person name="Greenberg A.J."/>
            <person name="Griffiths-Jones S."/>
            <person name="Gross S."/>
            <person name="Guigo R."/>
            <person name="Gustafson E.A."/>
            <person name="Haerty W."/>
            <person name="Hahn M.W."/>
            <person name="Halligan D.L."/>
            <person name="Halpern A.L."/>
            <person name="Halter G.M."/>
            <person name="Han M.V."/>
            <person name="Heger A."/>
            <person name="Hillier L."/>
            <person name="Hinrichs A.S."/>
            <person name="Holmes I."/>
            <person name="Hoskins R.A."/>
            <person name="Hubisz M.J."/>
            <person name="Hultmark D."/>
            <person name="Huntley M.A."/>
            <person name="Jaffe D.B."/>
            <person name="Jagadeeshan S."/>
            <person name="Jeck W.R."/>
            <person name="Johnson J."/>
            <person name="Jones C.D."/>
            <person name="Jordan W.C."/>
            <person name="Karpen G.H."/>
            <person name="Kataoka E."/>
            <person name="Keightley P.D."/>
            <person name="Kheradpour P."/>
            <person name="Kirkness E.F."/>
            <person name="Koerich L.B."/>
            <person name="Kristiansen K."/>
            <person name="Kudrna D."/>
            <person name="Kulathinal R.J."/>
            <person name="Kumar S."/>
            <person name="Kwok R."/>
            <person name="Lander E."/>
            <person name="Langley C.H."/>
            <person name="Lapoint R."/>
            <person name="Lazzaro B.P."/>
            <person name="Lee S.J."/>
            <person name="Levesque L."/>
            <person name="Li R."/>
            <person name="Lin C.F."/>
            <person name="Lin M.F."/>
            <person name="Lindblad-Toh K."/>
            <person name="Llopart A."/>
            <person name="Long M."/>
            <person name="Low L."/>
            <person name="Lozovsky E."/>
            <person name="Lu J."/>
            <person name="Luo M."/>
            <person name="Machado C.A."/>
            <person name="Makalowski W."/>
            <person name="Marzo M."/>
            <person name="Matsuda M."/>
            <person name="Matzkin L."/>
            <person name="McAllister B."/>
            <person name="McBride C.S."/>
            <person name="McKernan B."/>
            <person name="McKernan K."/>
            <person name="Mendez-Lago M."/>
            <person name="Minx P."/>
            <person name="Mollenhauer M.U."/>
            <person name="Montooth K."/>
            <person name="Mount S.M."/>
            <person name="Mu X."/>
            <person name="Myers E."/>
            <person name="Negre B."/>
            <person name="Newfeld S."/>
            <person name="Nielsen R."/>
            <person name="Noor M.A."/>
            <person name="O'Grady P."/>
            <person name="Pachter L."/>
            <person name="Papaceit M."/>
            <person name="Parisi M.J."/>
            <person name="Parisi M."/>
            <person name="Parts L."/>
            <person name="Pedersen J.S."/>
            <person name="Pesole G."/>
            <person name="Phillippy A.M."/>
            <person name="Ponting C.P."/>
            <person name="Pop M."/>
            <person name="Porcelli D."/>
            <person name="Powell J.R."/>
            <person name="Prohaska S."/>
            <person name="Pruitt K."/>
            <person name="Puig M."/>
            <person name="Quesneville H."/>
            <person name="Ram K.R."/>
            <person name="Rand D."/>
            <person name="Rasmussen M.D."/>
            <person name="Reed L.K."/>
            <person name="Reenan R."/>
            <person name="Reily A."/>
            <person name="Remington K.A."/>
            <person name="Rieger T.T."/>
            <person name="Ritchie M.G."/>
            <person name="Robin C."/>
            <person name="Rogers Y.H."/>
            <person name="Rohde C."/>
            <person name="Rozas J."/>
            <person name="Rubenfield M.J."/>
            <person name="Ruiz A."/>
            <person name="Russo S."/>
            <person name="Salzberg S.L."/>
            <person name="Sanchez-Gracia A."/>
            <person name="Saranga D.J."/>
            <person name="Sato H."/>
            <person name="Schaeffer S.W."/>
            <person name="Schatz M.C."/>
            <person name="Schlenke T."/>
            <person name="Schwartz R."/>
            <person name="Segarra C."/>
            <person name="Singh R.S."/>
            <person name="Sirot L."/>
            <person name="Sirota M."/>
            <person name="Sisneros N.B."/>
            <person name="Smith C.D."/>
            <person name="Smith T.F."/>
            <person name="Spieth J."/>
            <person name="Stage D.E."/>
            <person name="Stark A."/>
            <person name="Stephan W."/>
            <person name="Strausberg R.L."/>
            <person name="Strempel S."/>
            <person name="Sturgill D."/>
            <person name="Sutton G."/>
            <person name="Sutton G.G."/>
            <person name="Tao W."/>
            <person name="Teichmann S."/>
            <person name="Tobari Y.N."/>
            <person name="Tomimura Y."/>
            <person name="Tsolas J.M."/>
            <person name="Valente V.L."/>
            <person name="Venter E."/>
            <person name="Venter J.C."/>
            <person name="Vicario S."/>
            <person name="Vieira F.G."/>
            <person name="Vilella A.J."/>
            <person name="Villasante A."/>
            <person name="Walenz B."/>
            <person name="Wang J."/>
            <person name="Wasserman M."/>
            <person name="Watts T."/>
            <person name="Wilson D."/>
            <person name="Wilson R.K."/>
            <person name="Wing R.A."/>
            <person name="Wolfner M.F."/>
            <person name="Wong A."/>
            <person name="Wong G.K."/>
            <person name="Wu C.I."/>
            <person name="Wu G."/>
            <person name="Yamamoto D."/>
            <person name="Yang H.P."/>
            <person name="Yang S.P."/>
            <person name="Yorke J.A."/>
            <person name="Yoshida K."/>
            <person name="Zdobnov E."/>
            <person name="Zhang P."/>
            <person name="Zhang Y."/>
            <person name="Zimin A.V."/>
            <person name="Baldwin J."/>
            <person name="Abdouelleil A."/>
            <person name="Abdulkadir J."/>
            <person name="Abebe A."/>
            <person name="Abera B."/>
            <person name="Abreu J."/>
            <person name="Acer S.C."/>
            <person name="Aftuck L."/>
            <person name="Alexander A."/>
            <person name="An P."/>
            <person name="Anderson E."/>
            <person name="Anderson S."/>
            <person name="Arachi H."/>
            <person name="Azer M."/>
            <person name="Bachantsang P."/>
            <person name="Barry A."/>
            <person name="Bayul T."/>
            <person name="Berlin A."/>
            <person name="Bessette D."/>
            <person name="Bloom T."/>
            <person name="Blye J."/>
            <person name="Boguslavskiy L."/>
            <person name="Bonnet C."/>
            <person name="Boukhgalter B."/>
            <person name="Bourzgui I."/>
            <person name="Brown A."/>
            <person name="Cahill P."/>
            <person name="Channer S."/>
            <person name="Cheshatsang Y."/>
            <person name="Chuda L."/>
            <person name="Citroen M."/>
            <person name="Collymore A."/>
            <person name="Cooke P."/>
            <person name="Costello M."/>
            <person name="D'Aco K."/>
            <person name="Daza R."/>
            <person name="De Haan G."/>
            <person name="DeGray S."/>
            <person name="DeMaso C."/>
            <person name="Dhargay N."/>
            <person name="Dooley K."/>
            <person name="Dooley E."/>
            <person name="Doricent M."/>
            <person name="Dorje P."/>
            <person name="Dorjee K."/>
            <person name="Dupes A."/>
            <person name="Elong R."/>
            <person name="Falk J."/>
            <person name="Farina A."/>
            <person name="Faro S."/>
            <person name="Ferguson D."/>
            <person name="Fisher S."/>
            <person name="Foley C.D."/>
            <person name="Franke A."/>
            <person name="Friedrich D."/>
            <person name="Gadbois L."/>
            <person name="Gearin G."/>
            <person name="Gearin C.R."/>
            <person name="Giannoukos G."/>
            <person name="Goode T."/>
            <person name="Graham J."/>
            <person name="Grandbois E."/>
            <person name="Grewal S."/>
            <person name="Gyaltsen K."/>
            <person name="Hafez N."/>
            <person name="Hagos B."/>
            <person name="Hall J."/>
            <person name="Henson C."/>
            <person name="Hollinger A."/>
            <person name="Honan T."/>
            <person name="Huard M.D."/>
            <person name="Hughes L."/>
            <person name="Hurhula B."/>
            <person name="Husby M.E."/>
            <person name="Kamat A."/>
            <person name="Kanga B."/>
            <person name="Kashin S."/>
            <person name="Khazanovich D."/>
            <person name="Kisner P."/>
            <person name="Lance K."/>
            <person name="Lara M."/>
            <person name="Lee W."/>
            <person name="Lennon N."/>
            <person name="Letendre F."/>
            <person name="LeVine R."/>
            <person name="Lipovsky A."/>
            <person name="Liu X."/>
            <person name="Liu J."/>
            <person name="Liu S."/>
            <person name="Lokyitsang T."/>
            <person name="Lokyitsang Y."/>
            <person name="Lubonja R."/>
            <person name="Lui A."/>
            <person name="MacDonald P."/>
            <person name="Magnisalis V."/>
            <person name="Maru K."/>
            <person name="Matthews C."/>
            <person name="McCusker W."/>
            <person name="McDonough S."/>
            <person name="Mehta T."/>
            <person name="Meldrim J."/>
            <person name="Meneus L."/>
            <person name="Mihai O."/>
            <person name="Mihalev A."/>
            <person name="Mihova T."/>
            <person name="Mittelman R."/>
            <person name="Mlenga V."/>
            <person name="Montmayeur A."/>
            <person name="Mulrain L."/>
            <person name="Navidi A."/>
            <person name="Naylor J."/>
            <person name="Negash T."/>
            <person name="Nguyen T."/>
            <person name="Nguyen N."/>
            <person name="Nicol R."/>
            <person name="Norbu C."/>
            <person name="Norbu N."/>
            <person name="Novod N."/>
            <person name="O'Neill B."/>
            <person name="Osman S."/>
            <person name="Markiewicz E."/>
            <person name="Oyono O.L."/>
            <person name="Patti C."/>
            <person name="Phunkhang P."/>
            <person name="Pierre F."/>
            <person name="Priest M."/>
            <person name="Raghuraman S."/>
            <person name="Rege F."/>
            <person name="Reyes R."/>
            <person name="Rise C."/>
            <person name="Rogov P."/>
            <person name="Ross K."/>
            <person name="Ryan E."/>
            <person name="Settipalli S."/>
            <person name="Shea T."/>
            <person name="Sherpa N."/>
            <person name="Shi L."/>
            <person name="Shih D."/>
            <person name="Sparrow T."/>
            <person name="Spaulding J."/>
            <person name="Stalker J."/>
            <person name="Stange-Thomann N."/>
            <person name="Stavropoulos S."/>
            <person name="Stone C."/>
            <person name="Strader C."/>
            <person name="Tesfaye S."/>
            <person name="Thomson T."/>
            <person name="Thoulutsang Y."/>
            <person name="Thoulutsang D."/>
            <person name="Topham K."/>
            <person name="Topping I."/>
            <person name="Tsamla T."/>
            <person name="Vassiliev H."/>
            <person name="Vo A."/>
            <person name="Wangchuk T."/>
            <person name="Wangdi T."/>
            <person name="Weiand M."/>
            <person name="Wilkinson J."/>
            <person name="Wilson A."/>
            <person name="Yadav S."/>
            <person name="Young G."/>
            <person name="Yu Q."/>
            <person name="Zembek L."/>
            <person name="Zhong D."/>
            <person name="Zimmer A."/>
            <person name="Zwirko Z."/>
            <person name="Jaffe D.B."/>
            <person name="Alvarez P."/>
            <person name="Brockman W."/>
            <person name="Butler J."/>
            <person name="Chin C."/>
            <person name="Gnerre S."/>
            <person name="Grabherr M."/>
            <person name="Kleber M."/>
            <person name="Mauceli E."/>
            <person name="MacCallum I."/>
        </authorList>
    </citation>
    <scope>NUCLEOTIDE SEQUENCE [LARGE SCALE GENOMIC DNA]</scope>
    <source>
        <strain evidence="3">Rob3c / Tucson 14021-0248.25</strain>
    </source>
</reference>
<dbReference type="Proteomes" id="UP000001292">
    <property type="component" value="Unassembled WGS sequence"/>
</dbReference>
<protein>
    <submittedName>
        <fullName evidence="2">GM15329</fullName>
    </submittedName>
</protein>
<sequence length="124" mass="13405">MMQGGELDLDSRPFPFLNALALCQHHQWSIYLAPAIEIQGAGQQRPAQWVWPTDWSQQKPLKQQQVISSAMGGPHSICHVPGHLSISDLSLINRPAAVGGDASGQEPVAVKSQSNPVTSRTTES</sequence>
<dbReference type="AlphaFoldDB" id="B4IBB1"/>
<keyword evidence="3" id="KW-1185">Reference proteome</keyword>
<organism evidence="3">
    <name type="scientific">Drosophila sechellia</name>
    <name type="common">Fruit fly</name>
    <dbReference type="NCBI Taxonomy" id="7238"/>
    <lineage>
        <taxon>Eukaryota</taxon>
        <taxon>Metazoa</taxon>
        <taxon>Ecdysozoa</taxon>
        <taxon>Arthropoda</taxon>
        <taxon>Hexapoda</taxon>
        <taxon>Insecta</taxon>
        <taxon>Pterygota</taxon>
        <taxon>Neoptera</taxon>
        <taxon>Endopterygota</taxon>
        <taxon>Diptera</taxon>
        <taxon>Brachycera</taxon>
        <taxon>Muscomorpha</taxon>
        <taxon>Ephydroidea</taxon>
        <taxon>Drosophilidae</taxon>
        <taxon>Drosophila</taxon>
        <taxon>Sophophora</taxon>
    </lineage>
</organism>
<dbReference type="HOGENOM" id="CLU_2006283_0_0_1"/>
<accession>B4IBB1</accession>
<gene>
    <name evidence="2" type="primary">Dsec\GM15329</name>
    <name evidence="2" type="ORF">Dsec_GM15329</name>
</gene>
<name>B4IBB1_DROSE</name>
<feature type="region of interest" description="Disordered" evidence="1">
    <location>
        <begin position="96"/>
        <end position="124"/>
    </location>
</feature>
<evidence type="ECO:0000313" key="3">
    <source>
        <dbReference type="Proteomes" id="UP000001292"/>
    </source>
</evidence>
<feature type="compositionally biased region" description="Polar residues" evidence="1">
    <location>
        <begin position="111"/>
        <end position="124"/>
    </location>
</feature>
<proteinExistence type="predicted"/>
<evidence type="ECO:0000256" key="1">
    <source>
        <dbReference type="SAM" id="MobiDB-lite"/>
    </source>
</evidence>
<evidence type="ECO:0000313" key="2">
    <source>
        <dbReference type="EMBL" id="EDW44669.1"/>
    </source>
</evidence>
<dbReference type="EMBL" id="CH480827">
    <property type="protein sequence ID" value="EDW44669.1"/>
    <property type="molecule type" value="Genomic_DNA"/>
</dbReference>